<feature type="coiled-coil region" evidence="1">
    <location>
        <begin position="166"/>
        <end position="200"/>
    </location>
</feature>
<keyword evidence="3" id="KW-1185">Reference proteome</keyword>
<accession>A0ABR0T0E9</accession>
<comment type="caution">
    <text evidence="2">The sequence shown here is derived from an EMBL/GenBank/DDBJ whole genome shotgun (WGS) entry which is preliminary data.</text>
</comment>
<dbReference type="EMBL" id="JAVFKD010000001">
    <property type="protein sequence ID" value="KAK5997887.1"/>
    <property type="molecule type" value="Genomic_DNA"/>
</dbReference>
<gene>
    <name evidence="2" type="ORF">PT974_00253</name>
</gene>
<sequence>MASVISSSTDSSSRSKGTTFSDYYKNFKDILHPTDKTKPEATMSKRYFVETAPGGRQQFVSVKRTRSYGGHHHHVREIDYIKVSLDEWNGLVEKERKLQEVNKSVVDECNTLKSTLLATQADNKRLNTVVIPGLDKQIACLTADNEALRRSLDHVGDHSSKHHREEDKLRSKVVKLEKDNIELRNENLNLLERNKSLQKQTDGGSYGRRVAELIADVEYWKNLSRSWRSRYLGLRQRYDEIYDLLETRSKKLRAYEDILQRNNMI</sequence>
<evidence type="ECO:0000313" key="2">
    <source>
        <dbReference type="EMBL" id="KAK5997887.1"/>
    </source>
</evidence>
<evidence type="ECO:0000256" key="1">
    <source>
        <dbReference type="SAM" id="Coils"/>
    </source>
</evidence>
<organism evidence="2 3">
    <name type="scientific">Cladobotryum mycophilum</name>
    <dbReference type="NCBI Taxonomy" id="491253"/>
    <lineage>
        <taxon>Eukaryota</taxon>
        <taxon>Fungi</taxon>
        <taxon>Dikarya</taxon>
        <taxon>Ascomycota</taxon>
        <taxon>Pezizomycotina</taxon>
        <taxon>Sordariomycetes</taxon>
        <taxon>Hypocreomycetidae</taxon>
        <taxon>Hypocreales</taxon>
        <taxon>Hypocreaceae</taxon>
        <taxon>Cladobotryum</taxon>
    </lineage>
</organism>
<proteinExistence type="predicted"/>
<reference evidence="2 3" key="1">
    <citation type="submission" date="2024-01" db="EMBL/GenBank/DDBJ databases">
        <title>Complete genome of Cladobotryum mycophilum ATHUM6906.</title>
        <authorList>
            <person name="Christinaki A.C."/>
            <person name="Myridakis A.I."/>
            <person name="Kouvelis V.N."/>
        </authorList>
    </citation>
    <scope>NUCLEOTIDE SEQUENCE [LARGE SCALE GENOMIC DNA]</scope>
    <source>
        <strain evidence="2 3">ATHUM6906</strain>
    </source>
</reference>
<evidence type="ECO:0000313" key="3">
    <source>
        <dbReference type="Proteomes" id="UP001338125"/>
    </source>
</evidence>
<name>A0ABR0T0E9_9HYPO</name>
<keyword evidence="1" id="KW-0175">Coiled coil</keyword>
<protein>
    <submittedName>
        <fullName evidence="2">Uncharacterized protein</fullName>
    </submittedName>
</protein>
<dbReference type="Proteomes" id="UP001338125">
    <property type="component" value="Unassembled WGS sequence"/>
</dbReference>